<name>A0A2S6FUK3_9CLOT</name>
<dbReference type="AlphaFoldDB" id="A0A2S6FUK3"/>
<feature type="transmembrane region" description="Helical" evidence="1">
    <location>
        <begin position="53"/>
        <end position="76"/>
    </location>
</feature>
<dbReference type="Proteomes" id="UP000239863">
    <property type="component" value="Unassembled WGS sequence"/>
</dbReference>
<proteinExistence type="predicted"/>
<organism evidence="2 3">
    <name type="scientific">Clostridium algidicarnis DSM 15099</name>
    <dbReference type="NCBI Taxonomy" id="1121295"/>
    <lineage>
        <taxon>Bacteria</taxon>
        <taxon>Bacillati</taxon>
        <taxon>Bacillota</taxon>
        <taxon>Clostridia</taxon>
        <taxon>Eubacteriales</taxon>
        <taxon>Clostridiaceae</taxon>
        <taxon>Clostridium</taxon>
    </lineage>
</organism>
<keyword evidence="1" id="KW-1133">Transmembrane helix</keyword>
<keyword evidence="1" id="KW-0472">Membrane</keyword>
<evidence type="ECO:0000313" key="2">
    <source>
        <dbReference type="EMBL" id="PPK43690.1"/>
    </source>
</evidence>
<accession>A0A2S6FUK3</accession>
<evidence type="ECO:0000313" key="3">
    <source>
        <dbReference type="Proteomes" id="UP000239863"/>
    </source>
</evidence>
<gene>
    <name evidence="2" type="ORF">BD821_12721</name>
</gene>
<dbReference type="OrthoDB" id="9865742at2"/>
<comment type="caution">
    <text evidence="2">The sequence shown here is derived from an EMBL/GenBank/DDBJ whole genome shotgun (WGS) entry which is preliminary data.</text>
</comment>
<feature type="transmembrane region" description="Helical" evidence="1">
    <location>
        <begin position="6"/>
        <end position="28"/>
    </location>
</feature>
<sequence>MQNFTGIIIIMLAYLLALGFGVIGIIGLKKVGKEFSKSNFDVSEMERKKRLPYLICTLIGYFLPVITSMILILVLLNMG</sequence>
<reference evidence="2 3" key="1">
    <citation type="submission" date="2018-02" db="EMBL/GenBank/DDBJ databases">
        <title>Genomic Encyclopedia of Archaeal and Bacterial Type Strains, Phase II (KMG-II): from individual species to whole genera.</title>
        <authorList>
            <person name="Goeker M."/>
        </authorList>
    </citation>
    <scope>NUCLEOTIDE SEQUENCE [LARGE SCALE GENOMIC DNA]</scope>
    <source>
        <strain evidence="2 3">DSM 15099</strain>
    </source>
</reference>
<evidence type="ECO:0000256" key="1">
    <source>
        <dbReference type="SAM" id="Phobius"/>
    </source>
</evidence>
<protein>
    <submittedName>
        <fullName evidence="2">Uncharacterized protein</fullName>
    </submittedName>
</protein>
<dbReference type="RefSeq" id="WP_104410822.1">
    <property type="nucleotide sequence ID" value="NZ_PTIS01000027.1"/>
</dbReference>
<dbReference type="EMBL" id="PTIS01000027">
    <property type="protein sequence ID" value="PPK43690.1"/>
    <property type="molecule type" value="Genomic_DNA"/>
</dbReference>
<keyword evidence="1" id="KW-0812">Transmembrane</keyword>